<dbReference type="InterPro" id="IPR049900">
    <property type="entry name" value="PKS_mFAS_DH"/>
</dbReference>
<keyword evidence="6" id="KW-0443">Lipid metabolism</keyword>
<keyword evidence="5" id="KW-0560">Oxidoreductase</keyword>
<reference evidence="11 12" key="1">
    <citation type="journal article" date="2019" name="Sci. Rep.">
        <title>Orb-weaving spider Araneus ventricosus genome elucidates the spidroin gene catalogue.</title>
        <authorList>
            <person name="Kono N."/>
            <person name="Nakamura H."/>
            <person name="Ohtoshi R."/>
            <person name="Moran D.A.P."/>
            <person name="Shinohara A."/>
            <person name="Yoshida Y."/>
            <person name="Fujiwara M."/>
            <person name="Mori M."/>
            <person name="Tomita M."/>
            <person name="Arakawa K."/>
        </authorList>
    </citation>
    <scope>NUCLEOTIDE SEQUENCE [LARGE SCALE GENOMIC DNA]</scope>
</reference>
<dbReference type="OrthoDB" id="6420545at2759"/>
<dbReference type="Gene3D" id="3.10.129.110">
    <property type="entry name" value="Polyketide synthase dehydratase"/>
    <property type="match status" value="1"/>
</dbReference>
<dbReference type="Gene3D" id="3.30.70.3290">
    <property type="match status" value="1"/>
</dbReference>
<keyword evidence="7" id="KW-0275">Fatty acid biosynthesis</keyword>
<keyword evidence="8" id="KW-0511">Multifunctional enzyme</keyword>
<evidence type="ECO:0000256" key="9">
    <source>
        <dbReference type="PROSITE-ProRule" id="PRU01363"/>
    </source>
</evidence>
<dbReference type="InterPro" id="IPR049391">
    <property type="entry name" value="FAS_pseudo-KR"/>
</dbReference>
<accession>A0A4Y2HF97</accession>
<dbReference type="Pfam" id="PF21149">
    <property type="entry name" value="FAS_pseudo-KR"/>
    <property type="match status" value="1"/>
</dbReference>
<dbReference type="GO" id="GO:0016491">
    <property type="term" value="F:oxidoreductase activity"/>
    <property type="evidence" value="ECO:0007669"/>
    <property type="project" value="UniProtKB-KW"/>
</dbReference>
<evidence type="ECO:0000256" key="1">
    <source>
        <dbReference type="ARBA" id="ARBA00022450"/>
    </source>
</evidence>
<evidence type="ECO:0000259" key="10">
    <source>
        <dbReference type="PROSITE" id="PS52019"/>
    </source>
</evidence>
<evidence type="ECO:0000256" key="4">
    <source>
        <dbReference type="ARBA" id="ARBA00022857"/>
    </source>
</evidence>
<feature type="domain" description="PKS/mFAS DH" evidence="10">
    <location>
        <begin position="63"/>
        <end position="322"/>
    </location>
</feature>
<keyword evidence="4" id="KW-0521">NADP</keyword>
<sequence length="695" mass="78824">MVEFNCVFGETILQDQQKVLMVSRDIQLYTAGLNPDIEKLYPQVQFPVPKSTPMISPLMKWDHSESWCVAKWDKNTNRSQMITEVNVGSDESPDKYILGHRIDGRCLYPATGYLVLVWKALAEIKGKDVMSLPVTFEEVKIHRAAVLYKEASTKFLVDISNAGEFEISEGGMTVCTGRIYSQEESMKTDASELLKSNDLKFLPLNQNDIYKEFKLRGYDYGSTFQGLAGADIEGNKGILKWTGEWVVFLNTMFQVSILGSPERALRLPTQIQNIKIDPILHKTVMNSALKEYNGLPVFHDKNTKRIISGGVEFKHLKTSIAPRNQGKQTPLLEEYRFIPYNETKILPKSDEETLGRYINVCSSLGKMILELFGKNKDQIYNVMKGFKEAHELIASYLKSNTDNHVLLKSLSGIINTATSKDWARHVKNYVKIYLSERNNDILSETMLQEVPLRTVMDVVLENTASRRLKILEIADTSVPLSTKISEFFRTLCVLNVNYLIAHSKPDLLEKSNLPSGNFELSSWDPKSNFTFKDIDLCVMKFLNHSIKEQRQILENVLATLKDNGFVLLLQRTCLVPAEIILSDVGETVLPIHTESDLEQTFKDLKLQVICKKSDSLASIMYLLRKSPDIPYEDIVIPVIEDKYEEWVDELSEQITIASMSSDQKRIWLVSEASNNSGIIGLANCLRQEPGGSSIR</sequence>
<gene>
    <name evidence="11" type="primary">FASN_36</name>
    <name evidence="11" type="ORF">AVEN_17555_1</name>
</gene>
<evidence type="ECO:0000256" key="7">
    <source>
        <dbReference type="ARBA" id="ARBA00023160"/>
    </source>
</evidence>
<evidence type="ECO:0000256" key="2">
    <source>
        <dbReference type="ARBA" id="ARBA00022516"/>
    </source>
</evidence>
<name>A0A4Y2HF97_ARAVE</name>
<evidence type="ECO:0000256" key="8">
    <source>
        <dbReference type="ARBA" id="ARBA00023268"/>
    </source>
</evidence>
<dbReference type="PANTHER" id="PTHR43775">
    <property type="entry name" value="FATTY ACID SYNTHASE"/>
    <property type="match status" value="1"/>
</dbReference>
<keyword evidence="1" id="KW-0596">Phosphopantetheine</keyword>
<dbReference type="GO" id="GO:0004312">
    <property type="term" value="F:fatty acid synthase activity"/>
    <property type="evidence" value="ECO:0007669"/>
    <property type="project" value="TreeGrafter"/>
</dbReference>
<protein>
    <submittedName>
        <fullName evidence="11">Fatty acid synthase</fullName>
    </submittedName>
</protein>
<comment type="caution">
    <text evidence="11">The sequence shown here is derived from an EMBL/GenBank/DDBJ whole genome shotgun (WGS) entry which is preliminary data.</text>
</comment>
<dbReference type="InterPro" id="IPR050091">
    <property type="entry name" value="PKS_NRPS_Biosynth_Enz"/>
</dbReference>
<dbReference type="PANTHER" id="PTHR43775:SF7">
    <property type="entry name" value="FATTY ACID SYNTHASE"/>
    <property type="match status" value="1"/>
</dbReference>
<dbReference type="AlphaFoldDB" id="A0A4Y2HF97"/>
<dbReference type="PROSITE" id="PS52019">
    <property type="entry name" value="PKS_MFAS_DH"/>
    <property type="match status" value="1"/>
</dbReference>
<dbReference type="InterPro" id="IPR029063">
    <property type="entry name" value="SAM-dependent_MTases_sf"/>
</dbReference>
<evidence type="ECO:0000256" key="5">
    <source>
        <dbReference type="ARBA" id="ARBA00023002"/>
    </source>
</evidence>
<dbReference type="EMBL" id="BGPR01001900">
    <property type="protein sequence ID" value="GBM63973.1"/>
    <property type="molecule type" value="Genomic_DNA"/>
</dbReference>
<dbReference type="InterPro" id="IPR042104">
    <property type="entry name" value="PKS_dehydratase_sf"/>
</dbReference>
<comment type="caution">
    <text evidence="9">Lacks conserved residue(s) required for the propagation of feature annotation.</text>
</comment>
<organism evidence="11 12">
    <name type="scientific">Araneus ventricosus</name>
    <name type="common">Orbweaver spider</name>
    <name type="synonym">Epeira ventricosa</name>
    <dbReference type="NCBI Taxonomy" id="182803"/>
    <lineage>
        <taxon>Eukaryota</taxon>
        <taxon>Metazoa</taxon>
        <taxon>Ecdysozoa</taxon>
        <taxon>Arthropoda</taxon>
        <taxon>Chelicerata</taxon>
        <taxon>Arachnida</taxon>
        <taxon>Araneae</taxon>
        <taxon>Araneomorphae</taxon>
        <taxon>Entelegynae</taxon>
        <taxon>Araneoidea</taxon>
        <taxon>Araneidae</taxon>
        <taxon>Araneus</taxon>
    </lineage>
</organism>
<proteinExistence type="predicted"/>
<evidence type="ECO:0000256" key="6">
    <source>
        <dbReference type="ARBA" id="ARBA00023098"/>
    </source>
</evidence>
<feature type="region of interest" description="N-terminal hotdog fold" evidence="9">
    <location>
        <begin position="63"/>
        <end position="186"/>
    </location>
</feature>
<evidence type="ECO:0000313" key="11">
    <source>
        <dbReference type="EMBL" id="GBM63973.1"/>
    </source>
</evidence>
<dbReference type="Proteomes" id="UP000499080">
    <property type="component" value="Unassembled WGS sequence"/>
</dbReference>
<feature type="region of interest" description="C-terminal hotdog fold" evidence="9">
    <location>
        <begin position="201"/>
        <end position="322"/>
    </location>
</feature>
<evidence type="ECO:0000313" key="12">
    <source>
        <dbReference type="Proteomes" id="UP000499080"/>
    </source>
</evidence>
<evidence type="ECO:0000256" key="3">
    <source>
        <dbReference type="ARBA" id="ARBA00022832"/>
    </source>
</evidence>
<keyword evidence="2" id="KW-0444">Lipid biosynthesis</keyword>
<keyword evidence="12" id="KW-1185">Reference proteome</keyword>
<keyword evidence="3" id="KW-0276">Fatty acid metabolism</keyword>
<dbReference type="Gene3D" id="3.40.50.720">
    <property type="entry name" value="NAD(P)-binding Rossmann-like Domain"/>
    <property type="match status" value="1"/>
</dbReference>
<dbReference type="Gene3D" id="3.40.50.150">
    <property type="entry name" value="Vaccinia Virus protein VP39"/>
    <property type="match status" value="1"/>
</dbReference>
<dbReference type="GO" id="GO:0006633">
    <property type="term" value="P:fatty acid biosynthetic process"/>
    <property type="evidence" value="ECO:0007669"/>
    <property type="project" value="UniProtKB-KW"/>
</dbReference>